<sequence length="209" mass="22921">MIRSGPSSESRSNLILISIVLSGFLCMLCTFNALYIPVSAMEGHHLLGKRSLAEAVDSANRTLMFGFEARKKLRRLPHVFSRVLELPLKSDADVSIEVNPSYFRFVVDVGDDVCGVGRRVGAHMIQVCPGVVKVVVRGDVTGKDDDALQRDGLELDKWRFRLPLTTRLDRTTIVCVDGELVVTVPKDPSAVVGDGVEGWSGSGRRIELL</sequence>
<feature type="transmembrane region" description="Helical" evidence="1">
    <location>
        <begin position="12"/>
        <end position="35"/>
    </location>
</feature>
<keyword evidence="1" id="KW-1133">Transmembrane helix</keyword>
<organism evidence="2 3">
    <name type="scientific">Kalanchoe fedtschenkoi</name>
    <name type="common">Lavender scallops</name>
    <name type="synonym">South American air plant</name>
    <dbReference type="NCBI Taxonomy" id="63787"/>
    <lineage>
        <taxon>Eukaryota</taxon>
        <taxon>Viridiplantae</taxon>
        <taxon>Streptophyta</taxon>
        <taxon>Embryophyta</taxon>
        <taxon>Tracheophyta</taxon>
        <taxon>Spermatophyta</taxon>
        <taxon>Magnoliopsida</taxon>
        <taxon>eudicotyledons</taxon>
        <taxon>Gunneridae</taxon>
        <taxon>Pentapetalae</taxon>
        <taxon>Saxifragales</taxon>
        <taxon>Crassulaceae</taxon>
        <taxon>Kalanchoe</taxon>
    </lineage>
</organism>
<dbReference type="EnsemblPlants" id="Kaladp0034s0213.1.v1.1">
    <property type="protein sequence ID" value="Kaladp0034s0213.1.v1.1.CDS.1"/>
    <property type="gene ID" value="Kaladp0034s0213.v1.1"/>
</dbReference>
<dbReference type="PANTHER" id="PTHR33879:SF3">
    <property type="entry name" value="17.6 KDA CLASS II HEAT SHOCK PROTEIN-RELATED"/>
    <property type="match status" value="1"/>
</dbReference>
<name>A0A7N0TET1_KALFE</name>
<proteinExistence type="predicted"/>
<dbReference type="PANTHER" id="PTHR33879">
    <property type="entry name" value="17.6 KDA CLASS II HEAT SHOCK PROTEIN-RELATED"/>
    <property type="match status" value="1"/>
</dbReference>
<dbReference type="AlphaFoldDB" id="A0A7N0TET1"/>
<keyword evidence="3" id="KW-1185">Reference proteome</keyword>
<evidence type="ECO:0000313" key="2">
    <source>
        <dbReference type="EnsemblPlants" id="Kaladp0034s0213.1.v1.1.CDS.1"/>
    </source>
</evidence>
<reference evidence="2" key="1">
    <citation type="submission" date="2021-01" db="UniProtKB">
        <authorList>
            <consortium name="EnsemblPlants"/>
        </authorList>
    </citation>
    <scope>IDENTIFICATION</scope>
</reference>
<dbReference type="Gramene" id="Kaladp0034s0213.1.v1.1">
    <property type="protein sequence ID" value="Kaladp0034s0213.1.v1.1.CDS.1"/>
    <property type="gene ID" value="Kaladp0034s0213.v1.1"/>
</dbReference>
<keyword evidence="1" id="KW-0472">Membrane</keyword>
<keyword evidence="1" id="KW-0812">Transmembrane</keyword>
<protein>
    <recommendedName>
        <fullName evidence="4">SHSP domain-containing protein</fullName>
    </recommendedName>
</protein>
<evidence type="ECO:0000256" key="1">
    <source>
        <dbReference type="SAM" id="Phobius"/>
    </source>
</evidence>
<accession>A0A7N0TET1</accession>
<evidence type="ECO:0008006" key="4">
    <source>
        <dbReference type="Google" id="ProtNLM"/>
    </source>
</evidence>
<evidence type="ECO:0000313" key="3">
    <source>
        <dbReference type="Proteomes" id="UP000594263"/>
    </source>
</evidence>
<dbReference type="Proteomes" id="UP000594263">
    <property type="component" value="Unplaced"/>
</dbReference>